<dbReference type="Proteomes" id="UP000028924">
    <property type="component" value="Unassembled WGS sequence"/>
</dbReference>
<feature type="compositionally biased region" description="Gly residues" evidence="1">
    <location>
        <begin position="1"/>
        <end position="10"/>
    </location>
</feature>
<dbReference type="AlphaFoldDB" id="A0A087SSK7"/>
<dbReference type="GeneID" id="23614932"/>
<dbReference type="KEGG" id="apro:F751_3541"/>
<feature type="region of interest" description="Disordered" evidence="1">
    <location>
        <begin position="1"/>
        <end position="22"/>
    </location>
</feature>
<gene>
    <name evidence="2" type="ORF">F751_3541</name>
</gene>
<evidence type="ECO:0000313" key="3">
    <source>
        <dbReference type="Proteomes" id="UP000028924"/>
    </source>
</evidence>
<evidence type="ECO:0000313" key="2">
    <source>
        <dbReference type="EMBL" id="KFM28711.1"/>
    </source>
</evidence>
<dbReference type="RefSeq" id="XP_011401756.1">
    <property type="nucleotide sequence ID" value="XM_011403454.1"/>
</dbReference>
<name>A0A087SSK7_AUXPR</name>
<organism evidence="2 3">
    <name type="scientific">Auxenochlorella protothecoides</name>
    <name type="common">Green microalga</name>
    <name type="synonym">Chlorella protothecoides</name>
    <dbReference type="NCBI Taxonomy" id="3075"/>
    <lineage>
        <taxon>Eukaryota</taxon>
        <taxon>Viridiplantae</taxon>
        <taxon>Chlorophyta</taxon>
        <taxon>core chlorophytes</taxon>
        <taxon>Trebouxiophyceae</taxon>
        <taxon>Chlorellales</taxon>
        <taxon>Chlorellaceae</taxon>
        <taxon>Auxenochlorella</taxon>
    </lineage>
</organism>
<keyword evidence="3" id="KW-1185">Reference proteome</keyword>
<protein>
    <submittedName>
        <fullName evidence="2">Uncharacterized protein</fullName>
    </submittedName>
</protein>
<feature type="region of interest" description="Disordered" evidence="1">
    <location>
        <begin position="71"/>
        <end position="90"/>
    </location>
</feature>
<evidence type="ECO:0000256" key="1">
    <source>
        <dbReference type="SAM" id="MobiDB-lite"/>
    </source>
</evidence>
<sequence length="90" mass="9352">MSILDGGWGSGTADLGIPPVPHPPITHASPPLLLHEACTFGTAAYQPILHVDPQLEPLGHEEASNRVHQGFQSPLEGGKLIGAPGQGYSL</sequence>
<accession>A0A087SSK7</accession>
<dbReference type="EMBL" id="KL662180">
    <property type="protein sequence ID" value="KFM28711.1"/>
    <property type="molecule type" value="Genomic_DNA"/>
</dbReference>
<reference evidence="2 3" key="1">
    <citation type="journal article" date="2014" name="BMC Genomics">
        <title>Oil accumulation mechanisms of the oleaginous microalga Chlorella protothecoides revealed through its genome, transcriptomes, and proteomes.</title>
        <authorList>
            <person name="Gao C."/>
            <person name="Wang Y."/>
            <person name="Shen Y."/>
            <person name="Yan D."/>
            <person name="He X."/>
            <person name="Dai J."/>
            <person name="Wu Q."/>
        </authorList>
    </citation>
    <scope>NUCLEOTIDE SEQUENCE [LARGE SCALE GENOMIC DNA]</scope>
    <source>
        <strain evidence="2 3">0710</strain>
    </source>
</reference>
<proteinExistence type="predicted"/>